<keyword evidence="3" id="KW-1185">Reference proteome</keyword>
<comment type="caution">
    <text evidence="2">The sequence shown here is derived from an EMBL/GenBank/DDBJ whole genome shotgun (WGS) entry which is preliminary data.</text>
</comment>
<dbReference type="Proteomes" id="UP000466345">
    <property type="component" value="Unassembled WGS sequence"/>
</dbReference>
<sequence length="71" mass="7764">MTPDPQEPETFQNTSDDQTGVEVPEADAAEQRTELTPDEDTAVDERTTDHANPADAAEQARSVATGEDEYR</sequence>
<feature type="compositionally biased region" description="Polar residues" evidence="1">
    <location>
        <begin position="9"/>
        <end position="18"/>
    </location>
</feature>
<evidence type="ECO:0000256" key="1">
    <source>
        <dbReference type="SAM" id="MobiDB-lite"/>
    </source>
</evidence>
<evidence type="ECO:0000313" key="3">
    <source>
        <dbReference type="Proteomes" id="UP000466345"/>
    </source>
</evidence>
<dbReference type="AlphaFoldDB" id="A0A7K0CT87"/>
<organism evidence="2 3">
    <name type="scientific">Streptomyces smaragdinus</name>
    <dbReference type="NCBI Taxonomy" id="2585196"/>
    <lineage>
        <taxon>Bacteria</taxon>
        <taxon>Bacillati</taxon>
        <taxon>Actinomycetota</taxon>
        <taxon>Actinomycetes</taxon>
        <taxon>Kitasatosporales</taxon>
        <taxon>Streptomycetaceae</taxon>
        <taxon>Streptomyces</taxon>
    </lineage>
</organism>
<proteinExistence type="predicted"/>
<name>A0A7K0CT87_9ACTN</name>
<dbReference type="OrthoDB" id="3398488at2"/>
<dbReference type="EMBL" id="WEGJ01000067">
    <property type="protein sequence ID" value="MQY16706.1"/>
    <property type="molecule type" value="Genomic_DNA"/>
</dbReference>
<dbReference type="RefSeq" id="WP_153457634.1">
    <property type="nucleotide sequence ID" value="NZ_WEGJ01000067.1"/>
</dbReference>
<accession>A0A7K0CT87</accession>
<protein>
    <submittedName>
        <fullName evidence="2">Uncharacterized protein</fullName>
    </submittedName>
</protein>
<feature type="region of interest" description="Disordered" evidence="1">
    <location>
        <begin position="1"/>
        <end position="71"/>
    </location>
</feature>
<evidence type="ECO:0000313" key="2">
    <source>
        <dbReference type="EMBL" id="MQY16706.1"/>
    </source>
</evidence>
<gene>
    <name evidence="2" type="ORF">SRB5_69080</name>
</gene>
<reference evidence="2 3" key="1">
    <citation type="submission" date="2019-10" db="EMBL/GenBank/DDBJ databases">
        <title>Streptomyces smaragdinus sp. nov. and Streptomyces fabii sp. nov., isolated from the gut of fungus growing-termite Macrotermes natalensis.</title>
        <authorList>
            <person name="Schwitalla J."/>
            <person name="Benndorf R."/>
            <person name="Martin K."/>
            <person name="De Beer W."/>
            <person name="Kaster A.-K."/>
            <person name="Vollmers J."/>
            <person name="Poulsen M."/>
            <person name="Beemelmanns C."/>
        </authorList>
    </citation>
    <scope>NUCLEOTIDE SEQUENCE [LARGE SCALE GENOMIC DNA]</scope>
    <source>
        <strain evidence="2 3">RB5</strain>
    </source>
</reference>